<dbReference type="Proteomes" id="UP000604825">
    <property type="component" value="Unassembled WGS sequence"/>
</dbReference>
<dbReference type="InterPro" id="IPR005630">
    <property type="entry name" value="Terpene_synthase_metal-bd"/>
</dbReference>
<feature type="domain" description="Terpene synthase metal-binding" evidence="4">
    <location>
        <begin position="200"/>
        <end position="399"/>
    </location>
</feature>
<name>A0A811SJZ7_9POAL</name>
<dbReference type="CDD" id="cd00684">
    <property type="entry name" value="Terpene_cyclase_plant_C1"/>
    <property type="match status" value="1"/>
</dbReference>
<dbReference type="InterPro" id="IPR050148">
    <property type="entry name" value="Terpene_synthase-like"/>
</dbReference>
<evidence type="ECO:0000313" key="6">
    <source>
        <dbReference type="Proteomes" id="UP000604825"/>
    </source>
</evidence>
<dbReference type="InterPro" id="IPR044814">
    <property type="entry name" value="Terpene_cyclase_plant_C1"/>
</dbReference>
<dbReference type="GO" id="GO:0010333">
    <property type="term" value="F:terpene synthase activity"/>
    <property type="evidence" value="ECO:0007669"/>
    <property type="project" value="InterPro"/>
</dbReference>
<dbReference type="PANTHER" id="PTHR31225">
    <property type="entry name" value="OS04G0344100 PROTEIN-RELATED"/>
    <property type="match status" value="1"/>
</dbReference>
<dbReference type="GO" id="GO:0016102">
    <property type="term" value="P:diterpenoid biosynthetic process"/>
    <property type="evidence" value="ECO:0007669"/>
    <property type="project" value="InterPro"/>
</dbReference>
<sequence length="441" mass="50362">MFDAGGEATRSVADMVPLVDTLQRLGIDNHFRQEVDAALKRINSCESLDDGLQIVALRFRLLRQHGVWVPADVFDRFRDERTGSFSESLASDPRGLLSLYNAAHKATPGEQALDEAISFSRRHLASMKGRLPSPLEEQVSRALDIPLARLPKRLETMHYVVEYGKEEEHDAVLLELARLDFDLLRFLHLRELKDLSLWWKDLCGNVKLNYARDRLVENYFWTCGVFHEEEYSRARMLFAKTFGLLSLMDDTWDETTASILPEYMKMFYINLVRSFQEFEHSLQPNEKYRVSYAKQAFKLSSKYYLDEAKWCSEKYAPSFKEHMEVSVMSSGFPTLAVVLLMGAGDMATREAFQWEIGVPDVVTASGEVARFLNDIASYKKGKNKKDVASSVECYAKEHAWHLAVNLTKTLEVIYLGGRDAYTFAADLKDLVVSLFLNGPTV</sequence>
<dbReference type="OrthoDB" id="1877784at2759"/>
<accession>A0A811SJZ7</accession>
<keyword evidence="6" id="KW-1185">Reference proteome</keyword>
<organism evidence="5 6">
    <name type="scientific">Miscanthus lutarioriparius</name>
    <dbReference type="NCBI Taxonomy" id="422564"/>
    <lineage>
        <taxon>Eukaryota</taxon>
        <taxon>Viridiplantae</taxon>
        <taxon>Streptophyta</taxon>
        <taxon>Embryophyta</taxon>
        <taxon>Tracheophyta</taxon>
        <taxon>Spermatophyta</taxon>
        <taxon>Magnoliopsida</taxon>
        <taxon>Liliopsida</taxon>
        <taxon>Poales</taxon>
        <taxon>Poaceae</taxon>
        <taxon>PACMAD clade</taxon>
        <taxon>Panicoideae</taxon>
        <taxon>Andropogonodae</taxon>
        <taxon>Andropogoneae</taxon>
        <taxon>Saccharinae</taxon>
        <taxon>Miscanthus</taxon>
    </lineage>
</organism>
<dbReference type="Pfam" id="PF03936">
    <property type="entry name" value="Terpene_synth_C"/>
    <property type="match status" value="1"/>
</dbReference>
<dbReference type="Gene3D" id="1.50.10.130">
    <property type="entry name" value="Terpene synthase, N-terminal domain"/>
    <property type="match status" value="1"/>
</dbReference>
<gene>
    <name evidence="5" type="ORF">NCGR_LOCUS65781</name>
</gene>
<dbReference type="SUPFAM" id="SSF48239">
    <property type="entry name" value="Terpenoid cyclases/Protein prenyltransferases"/>
    <property type="match status" value="1"/>
</dbReference>
<reference evidence="5" key="1">
    <citation type="submission" date="2020-10" db="EMBL/GenBank/DDBJ databases">
        <authorList>
            <person name="Han B."/>
            <person name="Lu T."/>
            <person name="Zhao Q."/>
            <person name="Huang X."/>
            <person name="Zhao Y."/>
        </authorList>
    </citation>
    <scope>NUCLEOTIDE SEQUENCE</scope>
</reference>
<keyword evidence="2" id="KW-0479">Metal-binding</keyword>
<dbReference type="GO" id="GO:0000287">
    <property type="term" value="F:magnesium ion binding"/>
    <property type="evidence" value="ECO:0007669"/>
    <property type="project" value="InterPro"/>
</dbReference>
<dbReference type="PANTHER" id="PTHR31225:SF63">
    <property type="entry name" value="BETA-SELINENE SYNTHASE"/>
    <property type="match status" value="1"/>
</dbReference>
<comment type="cofactor">
    <cofactor evidence="1">
        <name>Mg(2+)</name>
        <dbReference type="ChEBI" id="CHEBI:18420"/>
    </cofactor>
</comment>
<dbReference type="SUPFAM" id="SSF48576">
    <property type="entry name" value="Terpenoid synthases"/>
    <property type="match status" value="1"/>
</dbReference>
<evidence type="ECO:0000256" key="2">
    <source>
        <dbReference type="ARBA" id="ARBA00022723"/>
    </source>
</evidence>
<dbReference type="InterPro" id="IPR008930">
    <property type="entry name" value="Terpenoid_cyclase/PrenylTrfase"/>
</dbReference>
<dbReference type="AlphaFoldDB" id="A0A811SJZ7"/>
<feature type="domain" description="Terpene synthase N-terminal" evidence="3">
    <location>
        <begin position="14"/>
        <end position="143"/>
    </location>
</feature>
<proteinExistence type="predicted"/>
<dbReference type="EMBL" id="CAJGYO010000266">
    <property type="protein sequence ID" value="CAD6341683.1"/>
    <property type="molecule type" value="Genomic_DNA"/>
</dbReference>
<dbReference type="Pfam" id="PF01397">
    <property type="entry name" value="Terpene_synth"/>
    <property type="match status" value="1"/>
</dbReference>
<evidence type="ECO:0000259" key="4">
    <source>
        <dbReference type="Pfam" id="PF03936"/>
    </source>
</evidence>
<dbReference type="InterPro" id="IPR036965">
    <property type="entry name" value="Terpene_synth_N_sf"/>
</dbReference>
<dbReference type="InterPro" id="IPR001906">
    <property type="entry name" value="Terpene_synth_N"/>
</dbReference>
<dbReference type="InterPro" id="IPR008949">
    <property type="entry name" value="Isoprenoid_synthase_dom_sf"/>
</dbReference>
<evidence type="ECO:0000256" key="1">
    <source>
        <dbReference type="ARBA" id="ARBA00001946"/>
    </source>
</evidence>
<evidence type="ECO:0000313" key="5">
    <source>
        <dbReference type="EMBL" id="CAD6341683.1"/>
    </source>
</evidence>
<dbReference type="Gene3D" id="1.10.600.10">
    <property type="entry name" value="Farnesyl Diphosphate Synthase"/>
    <property type="match status" value="1"/>
</dbReference>
<evidence type="ECO:0000259" key="3">
    <source>
        <dbReference type="Pfam" id="PF01397"/>
    </source>
</evidence>
<protein>
    <submittedName>
        <fullName evidence="5">Uncharacterized protein</fullName>
    </submittedName>
</protein>
<comment type="caution">
    <text evidence="5">The sequence shown here is derived from an EMBL/GenBank/DDBJ whole genome shotgun (WGS) entry which is preliminary data.</text>
</comment>